<dbReference type="InterPro" id="IPR011990">
    <property type="entry name" value="TPR-like_helical_dom_sf"/>
</dbReference>
<dbReference type="SUPFAM" id="SSF81901">
    <property type="entry name" value="HCP-like"/>
    <property type="match status" value="1"/>
</dbReference>
<accession>A0A1T0CN22</accession>
<dbReference type="Pfam" id="PF08238">
    <property type="entry name" value="Sel1"/>
    <property type="match status" value="3"/>
</dbReference>
<evidence type="ECO:0000313" key="2">
    <source>
        <dbReference type="Proteomes" id="UP000189800"/>
    </source>
</evidence>
<evidence type="ECO:0008006" key="3">
    <source>
        <dbReference type="Google" id="ProtNLM"/>
    </source>
</evidence>
<gene>
    <name evidence="1" type="ORF">B0680_06820</name>
</gene>
<dbReference type="SMART" id="SM00671">
    <property type="entry name" value="SEL1"/>
    <property type="match status" value="3"/>
</dbReference>
<proteinExistence type="predicted"/>
<dbReference type="Proteomes" id="UP000189800">
    <property type="component" value="Unassembled WGS sequence"/>
</dbReference>
<evidence type="ECO:0000313" key="1">
    <source>
        <dbReference type="EMBL" id="OOS23659.1"/>
    </source>
</evidence>
<protein>
    <recommendedName>
        <fullName evidence="3">Sel1 repeat family protein</fullName>
    </recommendedName>
</protein>
<dbReference type="PANTHER" id="PTHR11102">
    <property type="entry name" value="SEL-1-LIKE PROTEIN"/>
    <property type="match status" value="1"/>
</dbReference>
<dbReference type="PANTHER" id="PTHR11102:SF160">
    <property type="entry name" value="ERAD-ASSOCIATED E3 UBIQUITIN-PROTEIN LIGASE COMPONENT HRD3"/>
    <property type="match status" value="1"/>
</dbReference>
<comment type="caution">
    <text evidence="1">The sequence shown here is derived from an EMBL/GenBank/DDBJ whole genome shotgun (WGS) entry which is preliminary data.</text>
</comment>
<dbReference type="InterPro" id="IPR006597">
    <property type="entry name" value="Sel1-like"/>
</dbReference>
<dbReference type="InterPro" id="IPR050767">
    <property type="entry name" value="Sel1_AlgK"/>
</dbReference>
<dbReference type="RefSeq" id="WP_078254340.1">
    <property type="nucleotide sequence ID" value="NZ_MUYU01000015.1"/>
</dbReference>
<keyword evidence="2" id="KW-1185">Reference proteome</keyword>
<reference evidence="1 2" key="1">
    <citation type="submission" date="2017-02" db="EMBL/GenBank/DDBJ databases">
        <title>Draft genome sequence of Moraxella pluranimalium CCUG 54913T type strain.</title>
        <authorList>
            <person name="Salva-Serra F."/>
            <person name="Engstrom-Jakobsson H."/>
            <person name="Thorell K."/>
            <person name="Jaen-Luchoro D."/>
            <person name="Gonzales-Siles L."/>
            <person name="Karlsson R."/>
            <person name="Yazdan S."/>
            <person name="Boulund F."/>
            <person name="Johnning A."/>
            <person name="Engstrand L."/>
            <person name="Kristiansson E."/>
            <person name="Moore E."/>
        </authorList>
    </citation>
    <scope>NUCLEOTIDE SEQUENCE [LARGE SCALE GENOMIC DNA]</scope>
    <source>
        <strain evidence="1 2">CCUG 54913</strain>
    </source>
</reference>
<dbReference type="STRING" id="470453.B0680_06820"/>
<organism evidence="1 2">
    <name type="scientific">Moraxella pluranimalium</name>
    <dbReference type="NCBI Taxonomy" id="470453"/>
    <lineage>
        <taxon>Bacteria</taxon>
        <taxon>Pseudomonadati</taxon>
        <taxon>Pseudomonadota</taxon>
        <taxon>Gammaproteobacteria</taxon>
        <taxon>Moraxellales</taxon>
        <taxon>Moraxellaceae</taxon>
        <taxon>Moraxella</taxon>
    </lineage>
</organism>
<dbReference type="AlphaFoldDB" id="A0A1T0CN22"/>
<name>A0A1T0CN22_9GAMM</name>
<dbReference type="OrthoDB" id="9792653at2"/>
<sequence length="202" mass="22440">MNTILIGLGLFALPLTLWAQPNSYFKSNTAYVASVSDIDIDAAIDSLIASSATTNTKKTNCSPKDPISYTQDEFESIMNDANLGNSFAQNELGFYYQSHGENHQAATWYKKSAEQENPSAQNNLAYLYEYGCGVRQDLKQSRRLYTLSAKNGNAVAQLNLGNFILAYDARNKANVAIAKEWYGKACDNGNQRGCDEYRNLNR</sequence>
<dbReference type="EMBL" id="MUYU01000015">
    <property type="protein sequence ID" value="OOS23659.1"/>
    <property type="molecule type" value="Genomic_DNA"/>
</dbReference>
<dbReference type="Gene3D" id="1.25.40.10">
    <property type="entry name" value="Tetratricopeptide repeat domain"/>
    <property type="match status" value="1"/>
</dbReference>